<feature type="transmembrane region" description="Helical" evidence="1">
    <location>
        <begin position="43"/>
        <end position="70"/>
    </location>
</feature>
<accession>A0A7X6A2U5</accession>
<dbReference type="Pfam" id="PF16316">
    <property type="entry name" value="DUF4956"/>
    <property type="match status" value="1"/>
</dbReference>
<dbReference type="AlphaFoldDB" id="A0A7X6A2U5"/>
<keyword evidence="3" id="KW-1185">Reference proteome</keyword>
<comment type="caution">
    <text evidence="2">The sequence shown here is derived from an EMBL/GenBank/DDBJ whole genome shotgun (WGS) entry which is preliminary data.</text>
</comment>
<reference evidence="2 3" key="1">
    <citation type="submission" date="2020-03" db="EMBL/GenBank/DDBJ databases">
        <title>Sequencing the genomes of 1000 actinobacteria strains.</title>
        <authorList>
            <person name="Klenk H.-P."/>
        </authorList>
    </citation>
    <scope>NUCLEOTIDE SEQUENCE [LARGE SCALE GENOMIC DNA]</scope>
    <source>
        <strain evidence="2 3">DSM 45490</strain>
    </source>
</reference>
<dbReference type="InterPro" id="IPR032531">
    <property type="entry name" value="DUF4956"/>
</dbReference>
<evidence type="ECO:0000256" key="1">
    <source>
        <dbReference type="SAM" id="Phobius"/>
    </source>
</evidence>
<dbReference type="EMBL" id="JAASRO010000001">
    <property type="protein sequence ID" value="NIK58624.1"/>
    <property type="molecule type" value="Genomic_DNA"/>
</dbReference>
<organism evidence="2 3">
    <name type="scientific">Kribbella shirazensis</name>
    <dbReference type="NCBI Taxonomy" id="1105143"/>
    <lineage>
        <taxon>Bacteria</taxon>
        <taxon>Bacillati</taxon>
        <taxon>Actinomycetota</taxon>
        <taxon>Actinomycetes</taxon>
        <taxon>Propionibacteriales</taxon>
        <taxon>Kribbellaceae</taxon>
        <taxon>Kribbella</taxon>
    </lineage>
</organism>
<dbReference type="RefSeq" id="WP_167209558.1">
    <property type="nucleotide sequence ID" value="NZ_JAASRO010000001.1"/>
</dbReference>
<dbReference type="Proteomes" id="UP000555407">
    <property type="component" value="Unassembled WGS sequence"/>
</dbReference>
<protein>
    <recommendedName>
        <fullName evidence="4">DUF4956 domain-containing protein</fullName>
    </recommendedName>
</protein>
<keyword evidence="1" id="KW-1133">Transmembrane helix</keyword>
<gene>
    <name evidence="2" type="ORF">BJY22_004341</name>
</gene>
<sequence>MSGLASAIPADLLAVALLAYGTYFRRYHRRDLMLAYVALNTGVLAVTAMLAGSGAGIGLGLGLFGILSIIRLRSDSITQEEVAYYFVALAMGLISGLHPGPFWLAPALCFLLVGVMYVVDHPRFTRRSYRQKVVLDQAYPDVRDVGPALERLLQADVRYFVVLDLDLVTDTTVVDVRYRSRPQFRPAVEATHRFERYAS</sequence>
<feature type="transmembrane region" description="Helical" evidence="1">
    <location>
        <begin position="103"/>
        <end position="120"/>
    </location>
</feature>
<name>A0A7X6A2U5_9ACTN</name>
<evidence type="ECO:0000313" key="3">
    <source>
        <dbReference type="Proteomes" id="UP000555407"/>
    </source>
</evidence>
<keyword evidence="1" id="KW-0812">Transmembrane</keyword>
<proteinExistence type="predicted"/>
<keyword evidence="1" id="KW-0472">Membrane</keyword>
<evidence type="ECO:0008006" key="4">
    <source>
        <dbReference type="Google" id="ProtNLM"/>
    </source>
</evidence>
<evidence type="ECO:0000313" key="2">
    <source>
        <dbReference type="EMBL" id="NIK58624.1"/>
    </source>
</evidence>